<accession>A0ABW2PFL5</accession>
<proteinExistence type="predicted"/>
<evidence type="ECO:0000313" key="3">
    <source>
        <dbReference type="EMBL" id="MFC7388068.1"/>
    </source>
</evidence>
<dbReference type="RefSeq" id="WP_354847939.1">
    <property type="nucleotide sequence ID" value="NZ_JBHTCG010000050.1"/>
</dbReference>
<keyword evidence="2" id="KW-0732">Signal</keyword>
<name>A0ABW2PFL5_9ACTN</name>
<feature type="signal peptide" evidence="2">
    <location>
        <begin position="1"/>
        <end position="29"/>
    </location>
</feature>
<feature type="compositionally biased region" description="Polar residues" evidence="1">
    <location>
        <begin position="33"/>
        <end position="56"/>
    </location>
</feature>
<organism evidence="3 4">
    <name type="scientific">Sphaerisporangium rhizosphaerae</name>
    <dbReference type="NCBI Taxonomy" id="2269375"/>
    <lineage>
        <taxon>Bacteria</taxon>
        <taxon>Bacillati</taxon>
        <taxon>Actinomycetota</taxon>
        <taxon>Actinomycetes</taxon>
        <taxon>Streptosporangiales</taxon>
        <taxon>Streptosporangiaceae</taxon>
        <taxon>Sphaerisporangium</taxon>
    </lineage>
</organism>
<evidence type="ECO:0000256" key="1">
    <source>
        <dbReference type="SAM" id="MobiDB-lite"/>
    </source>
</evidence>
<evidence type="ECO:0000313" key="4">
    <source>
        <dbReference type="Proteomes" id="UP001596496"/>
    </source>
</evidence>
<gene>
    <name evidence="3" type="ORF">ACFQSB_38080</name>
</gene>
<reference evidence="4" key="1">
    <citation type="journal article" date="2019" name="Int. J. Syst. Evol. Microbiol.">
        <title>The Global Catalogue of Microorganisms (GCM) 10K type strain sequencing project: providing services to taxonomists for standard genome sequencing and annotation.</title>
        <authorList>
            <consortium name="The Broad Institute Genomics Platform"/>
            <consortium name="The Broad Institute Genome Sequencing Center for Infectious Disease"/>
            <person name="Wu L."/>
            <person name="Ma J."/>
        </authorList>
    </citation>
    <scope>NUCLEOTIDE SEQUENCE [LARGE SCALE GENOMIC DNA]</scope>
    <source>
        <strain evidence="4">CECT 7649</strain>
    </source>
</reference>
<dbReference type="Proteomes" id="UP001596496">
    <property type="component" value="Unassembled WGS sequence"/>
</dbReference>
<sequence>MIKTMRRSAAVAAISLGLLAGLGMTAAHAATGDPSQWGVSGDPSQWGVTGDPSQWG</sequence>
<protein>
    <recommendedName>
        <fullName evidence="5">5'-nucleotidase</fullName>
    </recommendedName>
</protein>
<keyword evidence="4" id="KW-1185">Reference proteome</keyword>
<feature type="region of interest" description="Disordered" evidence="1">
    <location>
        <begin position="30"/>
        <end position="56"/>
    </location>
</feature>
<feature type="chain" id="PRO_5046793194" description="5'-nucleotidase" evidence="2">
    <location>
        <begin position="30"/>
        <end position="56"/>
    </location>
</feature>
<evidence type="ECO:0008006" key="5">
    <source>
        <dbReference type="Google" id="ProtNLM"/>
    </source>
</evidence>
<dbReference type="EMBL" id="JBHTCG010000050">
    <property type="protein sequence ID" value="MFC7388068.1"/>
    <property type="molecule type" value="Genomic_DNA"/>
</dbReference>
<comment type="caution">
    <text evidence="3">The sequence shown here is derived from an EMBL/GenBank/DDBJ whole genome shotgun (WGS) entry which is preliminary data.</text>
</comment>
<evidence type="ECO:0000256" key="2">
    <source>
        <dbReference type="SAM" id="SignalP"/>
    </source>
</evidence>